<dbReference type="InterPro" id="IPR035516">
    <property type="entry name" value="Gyrase/topoIV_suA_C"/>
</dbReference>
<organism evidence="8">
    <name type="scientific">hydrothermal vent metagenome</name>
    <dbReference type="NCBI Taxonomy" id="652676"/>
    <lineage>
        <taxon>unclassified sequences</taxon>
        <taxon>metagenomes</taxon>
        <taxon>ecological metagenomes</taxon>
    </lineage>
</organism>
<feature type="region of interest" description="Disordered" evidence="6">
    <location>
        <begin position="1"/>
        <end position="26"/>
    </location>
</feature>
<gene>
    <name evidence="8" type="ORF">MNBD_NITROSPINAE02-1649</name>
</gene>
<dbReference type="Gene3D" id="2.120.10.90">
    <property type="entry name" value="DNA gyrase/topoisomerase IV, subunit A, C-terminal"/>
    <property type="match status" value="1"/>
</dbReference>
<evidence type="ECO:0000313" key="8">
    <source>
        <dbReference type="EMBL" id="VAX25980.1"/>
    </source>
</evidence>
<comment type="similarity">
    <text evidence="1">Belongs to the type II topoisomerase GyrA/ParC subunit family.</text>
</comment>
<dbReference type="Gene3D" id="3.30.1360.40">
    <property type="match status" value="1"/>
</dbReference>
<evidence type="ECO:0000256" key="1">
    <source>
        <dbReference type="ARBA" id="ARBA00008263"/>
    </source>
</evidence>
<dbReference type="EMBL" id="UOGE01000114">
    <property type="protein sequence ID" value="VAX25980.1"/>
    <property type="molecule type" value="Genomic_DNA"/>
</dbReference>
<dbReference type="InterPro" id="IPR013757">
    <property type="entry name" value="Topo_IIA_A_a_sf"/>
</dbReference>
<dbReference type="SUPFAM" id="SSF56719">
    <property type="entry name" value="Type II DNA topoisomerase"/>
    <property type="match status" value="1"/>
</dbReference>
<reference evidence="8" key="1">
    <citation type="submission" date="2018-06" db="EMBL/GenBank/DDBJ databases">
        <authorList>
            <person name="Zhirakovskaya E."/>
        </authorList>
    </citation>
    <scope>NUCLEOTIDE SEQUENCE</scope>
</reference>
<dbReference type="GO" id="GO:0005737">
    <property type="term" value="C:cytoplasm"/>
    <property type="evidence" value="ECO:0007669"/>
    <property type="project" value="TreeGrafter"/>
</dbReference>
<dbReference type="GO" id="GO:0003918">
    <property type="term" value="F:DNA topoisomerase type II (double strand cut, ATP-hydrolyzing) activity"/>
    <property type="evidence" value="ECO:0007669"/>
    <property type="project" value="UniProtKB-EC"/>
</dbReference>
<dbReference type="GO" id="GO:0006265">
    <property type="term" value="P:DNA topological change"/>
    <property type="evidence" value="ECO:0007669"/>
    <property type="project" value="InterPro"/>
</dbReference>
<protein>
    <recommendedName>
        <fullName evidence="2">DNA topoisomerase (ATP-hydrolyzing)</fullName>
        <ecNumber evidence="2">5.6.2.2</ecNumber>
    </recommendedName>
</protein>
<evidence type="ECO:0000256" key="6">
    <source>
        <dbReference type="SAM" id="MobiDB-lite"/>
    </source>
</evidence>
<feature type="domain" description="Topo IIA-type catalytic" evidence="7">
    <location>
        <begin position="55"/>
        <end position="524"/>
    </location>
</feature>
<sequence length="803" mass="89090">MAAPKRKSKSKLSGSANRLNAGSGGEGTIQNTVLQEELESRFLSYALSTIVSRALPDVRDGLKPVHRRVLYAMSQLRLGFDARFRKSAAVVGDVIGKYHPHGDQAVYDTMVRLAQDFSLRYPLVEGQGNFGNIDGDSAAAMRYTEARLSKLAGELTAEMKMDTVEFAPTYDGTQSEPRLMPARFPNLLANGSSGIAVGLATNIPPHNLKETIDAAIMLIDRRGLTTMELLKYIKGPDFPTGGQIIASKKELCEAYDSGKGSITVRGEWEEEKLARGKKNIVITSIPYTVNKSRLIEKIADLIISKKLPAIVDVRDESTETIRIVLEPKAGETKLENIVSYIYKKTDLQINFAMNLTALTPDATPLRHSLRQMLKSFIDFRFDVTGKRLNYDLRLIKARLHILRALMKVYKELDKAIAIIRTSKTRDEAKQKLIKYFVFDDTQANAILDLRLSALVGLEISKIKIEKAEKEAQREIIEGVLKSKSKLWKLVKKELKEIKEEYGDKRRSQIISAIKDGPEYHPESFIEHEDTHVIVSNQGWVRRMKSVADPQSLRFKEGDSLMAWIPMNTRDVVCFFSSAGKFYAISANDIIATTGFGAPIQSMFKFMDGERVVSVVGLIKQNSKERKTANDPGGSKQGGLFDKTKKSDFANVFGQTIEEEFVWEFLVVSEGGSGFRFSSEILAETNKNGKKYANVKRDDAIFNVILVSKPSIFILASDGRGLKMKLKEVPVLSGPGAGARLMKIKPGARVIGVRNLGRGDFISLLYASGRDDKRGFADVENGARGTVGRMVASRKKKLIGLAIG</sequence>
<keyword evidence="5 8" id="KW-0413">Isomerase</keyword>
<evidence type="ECO:0000256" key="2">
    <source>
        <dbReference type="ARBA" id="ARBA00012895"/>
    </source>
</evidence>
<dbReference type="PROSITE" id="PS52040">
    <property type="entry name" value="TOPO_IIA"/>
    <property type="match status" value="1"/>
</dbReference>
<dbReference type="CDD" id="cd00187">
    <property type="entry name" value="TOP4c"/>
    <property type="match status" value="1"/>
</dbReference>
<name>A0A3B1CTK3_9ZZZZ</name>
<dbReference type="NCBIfam" id="NF004044">
    <property type="entry name" value="PRK05561.1"/>
    <property type="match status" value="1"/>
</dbReference>
<feature type="compositionally biased region" description="Basic residues" evidence="6">
    <location>
        <begin position="1"/>
        <end position="10"/>
    </location>
</feature>
<dbReference type="GO" id="GO:0009330">
    <property type="term" value="C:DNA topoisomerase type II (double strand cut, ATP-hydrolyzing) complex"/>
    <property type="evidence" value="ECO:0007669"/>
    <property type="project" value="TreeGrafter"/>
</dbReference>
<dbReference type="AlphaFoldDB" id="A0A3B1CTK3"/>
<dbReference type="Pfam" id="PF03989">
    <property type="entry name" value="DNA_gyraseA_C"/>
    <property type="match status" value="3"/>
</dbReference>
<dbReference type="InterPro" id="IPR013758">
    <property type="entry name" value="Topo_IIA_A/C_ab"/>
</dbReference>
<feature type="compositionally biased region" description="Polar residues" evidence="6">
    <location>
        <begin position="11"/>
        <end position="20"/>
    </location>
</feature>
<dbReference type="GO" id="GO:0003677">
    <property type="term" value="F:DNA binding"/>
    <property type="evidence" value="ECO:0007669"/>
    <property type="project" value="UniProtKB-KW"/>
</dbReference>
<dbReference type="Pfam" id="PF00521">
    <property type="entry name" value="DNA_topoisoIV"/>
    <property type="match status" value="1"/>
</dbReference>
<evidence type="ECO:0000256" key="5">
    <source>
        <dbReference type="ARBA" id="ARBA00023235"/>
    </source>
</evidence>
<dbReference type="InterPro" id="IPR013760">
    <property type="entry name" value="Topo_IIA-like_dom_sf"/>
</dbReference>
<dbReference type="InterPro" id="IPR050220">
    <property type="entry name" value="Type_II_DNA_Topoisomerases"/>
</dbReference>
<proteinExistence type="inferred from homology"/>
<keyword evidence="3" id="KW-0799">Topoisomerase</keyword>
<dbReference type="NCBIfam" id="TIGR01062">
    <property type="entry name" value="parC_Gneg"/>
    <property type="match status" value="1"/>
</dbReference>
<dbReference type="SMART" id="SM00434">
    <property type="entry name" value="TOP4c"/>
    <property type="match status" value="1"/>
</dbReference>
<dbReference type="PANTHER" id="PTHR43493">
    <property type="entry name" value="DNA GYRASE/TOPOISOMERASE SUBUNIT A"/>
    <property type="match status" value="1"/>
</dbReference>
<dbReference type="InterPro" id="IPR006691">
    <property type="entry name" value="GyrA/parC_rep"/>
</dbReference>
<keyword evidence="4" id="KW-0238">DNA-binding</keyword>
<dbReference type="Gene3D" id="1.10.268.10">
    <property type="entry name" value="Topoisomerase, domain 3"/>
    <property type="match status" value="1"/>
</dbReference>
<dbReference type="GO" id="GO:0005524">
    <property type="term" value="F:ATP binding"/>
    <property type="evidence" value="ECO:0007669"/>
    <property type="project" value="InterPro"/>
</dbReference>
<accession>A0A3B1CTK3</accession>
<evidence type="ECO:0000259" key="7">
    <source>
        <dbReference type="PROSITE" id="PS52040"/>
    </source>
</evidence>
<dbReference type="EC" id="5.6.2.2" evidence="2"/>
<dbReference type="InterPro" id="IPR002205">
    <property type="entry name" value="Topo_IIA_dom_A"/>
</dbReference>
<dbReference type="SUPFAM" id="SSF101904">
    <property type="entry name" value="GyrA/ParC C-terminal domain-like"/>
    <property type="match status" value="1"/>
</dbReference>
<evidence type="ECO:0000256" key="4">
    <source>
        <dbReference type="ARBA" id="ARBA00023125"/>
    </source>
</evidence>
<dbReference type="PANTHER" id="PTHR43493:SF5">
    <property type="entry name" value="DNA GYRASE SUBUNIT A, CHLOROPLASTIC_MITOCHONDRIAL"/>
    <property type="match status" value="1"/>
</dbReference>
<dbReference type="Gene3D" id="3.90.199.10">
    <property type="entry name" value="Topoisomerase II, domain 5"/>
    <property type="match status" value="1"/>
</dbReference>
<evidence type="ECO:0000256" key="3">
    <source>
        <dbReference type="ARBA" id="ARBA00023029"/>
    </source>
</evidence>